<protein>
    <recommendedName>
        <fullName evidence="4">DUF4864 domain-containing protein</fullName>
    </recommendedName>
</protein>
<evidence type="ECO:0000313" key="2">
    <source>
        <dbReference type="EMBL" id="AFM13003.1"/>
    </source>
</evidence>
<dbReference type="HOGENOM" id="CLU_1668652_0_0_12"/>
<dbReference type="Proteomes" id="UP000006048">
    <property type="component" value="Chromosome"/>
</dbReference>
<dbReference type="KEGG" id="tpx:Turpa_2360"/>
<dbReference type="RefSeq" id="WP_014803509.1">
    <property type="nucleotide sequence ID" value="NC_018020.1"/>
</dbReference>
<feature type="signal peptide" evidence="1">
    <location>
        <begin position="1"/>
        <end position="20"/>
    </location>
</feature>
<dbReference type="STRING" id="869212.Turpa_2360"/>
<evidence type="ECO:0000256" key="1">
    <source>
        <dbReference type="SAM" id="SignalP"/>
    </source>
</evidence>
<evidence type="ECO:0000313" key="3">
    <source>
        <dbReference type="Proteomes" id="UP000006048"/>
    </source>
</evidence>
<organism evidence="2 3">
    <name type="scientific">Turneriella parva (strain ATCC BAA-1111 / DSM 21527 / NCTC 11395 / H)</name>
    <name type="common">Leptospira parva</name>
    <dbReference type="NCBI Taxonomy" id="869212"/>
    <lineage>
        <taxon>Bacteria</taxon>
        <taxon>Pseudomonadati</taxon>
        <taxon>Spirochaetota</taxon>
        <taxon>Spirochaetia</taxon>
        <taxon>Leptospirales</taxon>
        <taxon>Leptospiraceae</taxon>
        <taxon>Turneriella</taxon>
    </lineage>
</organism>
<reference evidence="2 3" key="1">
    <citation type="submission" date="2012-06" db="EMBL/GenBank/DDBJ databases">
        <title>The complete chromosome of genome of Turneriella parva DSM 21527.</title>
        <authorList>
            <consortium name="US DOE Joint Genome Institute (JGI-PGF)"/>
            <person name="Lucas S."/>
            <person name="Han J."/>
            <person name="Lapidus A."/>
            <person name="Bruce D."/>
            <person name="Goodwin L."/>
            <person name="Pitluck S."/>
            <person name="Peters L."/>
            <person name="Kyrpides N."/>
            <person name="Mavromatis K."/>
            <person name="Ivanova N."/>
            <person name="Mikhailova N."/>
            <person name="Chertkov O."/>
            <person name="Detter J.C."/>
            <person name="Tapia R."/>
            <person name="Han C."/>
            <person name="Land M."/>
            <person name="Hauser L."/>
            <person name="Markowitz V."/>
            <person name="Cheng J.-F."/>
            <person name="Hugenholtz P."/>
            <person name="Woyke T."/>
            <person name="Wu D."/>
            <person name="Gronow S."/>
            <person name="Wellnitz S."/>
            <person name="Brambilla E."/>
            <person name="Klenk H.-P."/>
            <person name="Eisen J.A."/>
        </authorList>
    </citation>
    <scope>NUCLEOTIDE SEQUENCE [LARGE SCALE GENOMIC DNA]</scope>
    <source>
        <strain evidence="3">ATCC BAA-1111 / DSM 21527 / NCTC 11395 / H</strain>
    </source>
</reference>
<keyword evidence="3" id="KW-1185">Reference proteome</keyword>
<proteinExistence type="predicted"/>
<sequence length="158" mass="16903">MTKAGLTTISIIFASALLFAQNKADDIPVSDLPADVKAVVDAYAKLLKESKSIDEAATAFRPLAGGSLVNDNGSLTSNTVQFGFKKDYNNFKHYQYPVVITRVNKTISRGEGYGLQKIAGPRYKIWIAKDDPAKGMPAPVSIIAPEGGAPRIVNVGSF</sequence>
<feature type="chain" id="PRO_5003686375" description="DUF4864 domain-containing protein" evidence="1">
    <location>
        <begin position="21"/>
        <end position="158"/>
    </location>
</feature>
<keyword evidence="1" id="KW-0732">Signal</keyword>
<dbReference type="OrthoDB" id="1550829at2"/>
<dbReference type="EMBL" id="CP002959">
    <property type="protein sequence ID" value="AFM13003.1"/>
    <property type="molecule type" value="Genomic_DNA"/>
</dbReference>
<gene>
    <name evidence="2" type="ordered locus">Turpa_2360</name>
</gene>
<dbReference type="AlphaFoldDB" id="I4B6U6"/>
<accession>I4B6U6</accession>
<evidence type="ECO:0008006" key="4">
    <source>
        <dbReference type="Google" id="ProtNLM"/>
    </source>
</evidence>
<name>I4B6U6_TURPD</name>